<dbReference type="Proteomes" id="UP001194746">
    <property type="component" value="Unassembled WGS sequence"/>
</dbReference>
<feature type="compositionally biased region" description="Polar residues" evidence="1">
    <location>
        <begin position="9"/>
        <end position="20"/>
    </location>
</feature>
<dbReference type="CDD" id="cd00077">
    <property type="entry name" value="HDc"/>
    <property type="match status" value="1"/>
</dbReference>
<dbReference type="Pfam" id="PF01966">
    <property type="entry name" value="HD"/>
    <property type="match status" value="1"/>
</dbReference>
<feature type="domain" description="HD/PDEase" evidence="2">
    <location>
        <begin position="43"/>
        <end position="120"/>
    </location>
</feature>
<evidence type="ECO:0000256" key="1">
    <source>
        <dbReference type="SAM" id="MobiDB-lite"/>
    </source>
</evidence>
<sequence>MCPPLHPITATSEPQPQENNPILALIPPDPLTQGAYQLAKSLLPPSILHHSIRVSLFAARLAQRENSPWATDPSKPPLLAVACLLHDIGCATQFDGPQRFEVEGADAAANYLRQHQHQEQHPVTESDIHEVWTAIALHSSPGIAERISDCARLVRQAVLVDFGKVVGEEESGDDALFKRGVEGEFPRLAVEKDLGDVVVEQALRRPGKAPAASWPGVLVRAKKEFPEWEGVNKGF</sequence>
<accession>A0AAD4GY72</accession>
<evidence type="ECO:0000259" key="2">
    <source>
        <dbReference type="SMART" id="SM00471"/>
    </source>
</evidence>
<dbReference type="EMBL" id="VCAU01000013">
    <property type="protein sequence ID" value="KAF9892318.1"/>
    <property type="molecule type" value="Genomic_DNA"/>
</dbReference>
<dbReference type="AlphaFoldDB" id="A0AAD4GY72"/>
<name>A0AAD4GY72_ASPNN</name>
<proteinExistence type="predicted"/>
<reference evidence="3" key="1">
    <citation type="journal article" date="2019" name="Beilstein J. Org. Chem.">
        <title>Nanangenines: drimane sesquiterpenoids as the dominant metabolite cohort of a novel Australian fungus, Aspergillus nanangensis.</title>
        <authorList>
            <person name="Lacey H.J."/>
            <person name="Gilchrist C.L.M."/>
            <person name="Crombie A."/>
            <person name="Kalaitzis J.A."/>
            <person name="Vuong D."/>
            <person name="Rutledge P.J."/>
            <person name="Turner P."/>
            <person name="Pitt J.I."/>
            <person name="Lacey E."/>
            <person name="Chooi Y.H."/>
            <person name="Piggott A.M."/>
        </authorList>
    </citation>
    <scope>NUCLEOTIDE SEQUENCE</scope>
    <source>
        <strain evidence="3">MST-FP2251</strain>
    </source>
</reference>
<dbReference type="InterPro" id="IPR006674">
    <property type="entry name" value="HD_domain"/>
</dbReference>
<comment type="caution">
    <text evidence="3">The sequence shown here is derived from an EMBL/GenBank/DDBJ whole genome shotgun (WGS) entry which is preliminary data.</text>
</comment>
<dbReference type="PANTHER" id="PTHR35569:SF1">
    <property type="entry name" value="CYANAMIDE HYDRATASE DDI2-RELATED"/>
    <property type="match status" value="1"/>
</dbReference>
<reference evidence="3" key="2">
    <citation type="submission" date="2020-02" db="EMBL/GenBank/DDBJ databases">
        <authorList>
            <person name="Gilchrist C.L.M."/>
            <person name="Chooi Y.-H."/>
        </authorList>
    </citation>
    <scope>NUCLEOTIDE SEQUENCE</scope>
    <source>
        <strain evidence="3">MST-FP2251</strain>
    </source>
</reference>
<organism evidence="3 4">
    <name type="scientific">Aspergillus nanangensis</name>
    <dbReference type="NCBI Taxonomy" id="2582783"/>
    <lineage>
        <taxon>Eukaryota</taxon>
        <taxon>Fungi</taxon>
        <taxon>Dikarya</taxon>
        <taxon>Ascomycota</taxon>
        <taxon>Pezizomycotina</taxon>
        <taxon>Eurotiomycetes</taxon>
        <taxon>Eurotiomycetidae</taxon>
        <taxon>Eurotiales</taxon>
        <taxon>Aspergillaceae</taxon>
        <taxon>Aspergillus</taxon>
        <taxon>Aspergillus subgen. Circumdati</taxon>
    </lineage>
</organism>
<evidence type="ECO:0000313" key="3">
    <source>
        <dbReference type="EMBL" id="KAF9892318.1"/>
    </source>
</evidence>
<gene>
    <name evidence="3" type="ORF">FE257_002095</name>
</gene>
<dbReference type="PANTHER" id="PTHR35569">
    <property type="entry name" value="CYANAMIDE HYDRATASE DDI2-RELATED"/>
    <property type="match status" value="1"/>
</dbReference>
<dbReference type="SUPFAM" id="SSF109604">
    <property type="entry name" value="HD-domain/PDEase-like"/>
    <property type="match status" value="1"/>
</dbReference>
<evidence type="ECO:0000313" key="4">
    <source>
        <dbReference type="Proteomes" id="UP001194746"/>
    </source>
</evidence>
<keyword evidence="4" id="KW-1185">Reference proteome</keyword>
<dbReference type="InterPro" id="IPR003607">
    <property type="entry name" value="HD/PDEase_dom"/>
</dbReference>
<dbReference type="SMART" id="SM00471">
    <property type="entry name" value="HDc"/>
    <property type="match status" value="1"/>
</dbReference>
<feature type="region of interest" description="Disordered" evidence="1">
    <location>
        <begin position="1"/>
        <end position="21"/>
    </location>
</feature>
<protein>
    <recommendedName>
        <fullName evidence="2">HD/PDEase domain-containing protein</fullName>
    </recommendedName>
</protein>
<dbReference type="Gene3D" id="1.10.3210.10">
    <property type="entry name" value="Hypothetical protein af1432"/>
    <property type="match status" value="1"/>
</dbReference>